<evidence type="ECO:0000256" key="3">
    <source>
        <dbReference type="ARBA" id="ARBA00016507"/>
    </source>
</evidence>
<gene>
    <name evidence="10" type="ORF">GETHPA_19690</name>
</gene>
<keyword evidence="7" id="KW-1006">Bacterial flagellum protein export</keyword>
<name>A0ABQ5Q7X6_9BACT</name>
<evidence type="ECO:0000313" key="11">
    <source>
        <dbReference type="Proteomes" id="UP001165089"/>
    </source>
</evidence>
<sequence>MSRKGYIKSEDLRDTRLDAFPYFPVDTSLARSAAAEEGEGSIADDLEGTGRPQRSPEQRVIDRLQEAERQAQEIARKAYEEGFASGEAEGRTFGESQYVTYIQRLEAHLRELAAATLTLRESLNDQLTALALAVGEHLAVQQIERSPRAVKTLMERVLEELPFPLPRGTRDGELPLHVYLNPLDLERLGDHFIGHGGLALAADPALSRGSVRIEAPQGILDASLERRRDHLMEILGRMKEGEGR</sequence>
<feature type="region of interest" description="Disordered" evidence="8">
    <location>
        <begin position="31"/>
        <end position="57"/>
    </location>
</feature>
<evidence type="ECO:0000256" key="2">
    <source>
        <dbReference type="ARBA" id="ARBA00006602"/>
    </source>
</evidence>
<keyword evidence="5" id="KW-1005">Bacterial flagellum biogenesis</keyword>
<evidence type="ECO:0000259" key="9">
    <source>
        <dbReference type="Pfam" id="PF02108"/>
    </source>
</evidence>
<evidence type="ECO:0000313" key="10">
    <source>
        <dbReference type="EMBL" id="GLH70436.1"/>
    </source>
</evidence>
<proteinExistence type="inferred from homology"/>
<dbReference type="EMBL" id="BSDD01000003">
    <property type="protein sequence ID" value="GLH70436.1"/>
    <property type="molecule type" value="Genomic_DNA"/>
</dbReference>
<evidence type="ECO:0000256" key="7">
    <source>
        <dbReference type="ARBA" id="ARBA00023225"/>
    </source>
</evidence>
<dbReference type="PANTHER" id="PTHR34982">
    <property type="entry name" value="YOP PROTEINS TRANSLOCATION PROTEIN L"/>
    <property type="match status" value="1"/>
</dbReference>
<feature type="domain" description="Flagellar assembly protein FliH/Type III secretion system HrpE" evidence="9">
    <location>
        <begin position="102"/>
        <end position="229"/>
    </location>
</feature>
<comment type="caution">
    <text evidence="10">The sequence shown here is derived from an EMBL/GenBank/DDBJ whole genome shotgun (WGS) entry which is preliminary data.</text>
</comment>
<evidence type="ECO:0000256" key="6">
    <source>
        <dbReference type="ARBA" id="ARBA00022927"/>
    </source>
</evidence>
<evidence type="ECO:0000256" key="5">
    <source>
        <dbReference type="ARBA" id="ARBA00022795"/>
    </source>
</evidence>
<reference evidence="10 11" key="1">
    <citation type="journal article" date="2023" name="Antonie Van Leeuwenhoek">
        <title>Mesoterricola silvestris gen. nov., sp. nov., Mesoterricola sediminis sp. nov., Geothrix oryzae sp. nov., Geothrix edaphica sp. nov., Geothrix rubra sp. nov., and Geothrix limicola sp. nov., six novel members of Acidobacteriota isolated from soils.</title>
        <authorList>
            <person name="Itoh H."/>
            <person name="Sugisawa Y."/>
            <person name="Mise K."/>
            <person name="Xu Z."/>
            <person name="Kuniyasu M."/>
            <person name="Ushijima N."/>
            <person name="Kawano K."/>
            <person name="Kobayashi E."/>
            <person name="Shiratori Y."/>
            <person name="Masuda Y."/>
            <person name="Senoo K."/>
        </authorList>
    </citation>
    <scope>NUCLEOTIDE SEQUENCE [LARGE SCALE GENOMIC DNA]</scope>
    <source>
        <strain evidence="10 11">Red803</strain>
    </source>
</reference>
<evidence type="ECO:0000256" key="8">
    <source>
        <dbReference type="SAM" id="MobiDB-lite"/>
    </source>
</evidence>
<dbReference type="Pfam" id="PF02108">
    <property type="entry name" value="FliH"/>
    <property type="match status" value="1"/>
</dbReference>
<feature type="compositionally biased region" description="Acidic residues" evidence="8">
    <location>
        <begin position="36"/>
        <end position="47"/>
    </location>
</feature>
<dbReference type="RefSeq" id="WP_285725184.1">
    <property type="nucleotide sequence ID" value="NZ_BSDD01000003.1"/>
</dbReference>
<dbReference type="InterPro" id="IPR051472">
    <property type="entry name" value="T3SS_Stator/FliH"/>
</dbReference>
<keyword evidence="11" id="KW-1185">Reference proteome</keyword>
<protein>
    <recommendedName>
        <fullName evidence="3">Flagellar assembly protein FliH</fullName>
    </recommendedName>
</protein>
<keyword evidence="4" id="KW-0813">Transport</keyword>
<dbReference type="Proteomes" id="UP001165089">
    <property type="component" value="Unassembled WGS sequence"/>
</dbReference>
<comment type="function">
    <text evidence="1">Needed for flagellar regrowth and assembly.</text>
</comment>
<keyword evidence="6" id="KW-0653">Protein transport</keyword>
<organism evidence="10 11">
    <name type="scientific">Geothrix rubra</name>
    <dbReference type="NCBI Taxonomy" id="2927977"/>
    <lineage>
        <taxon>Bacteria</taxon>
        <taxon>Pseudomonadati</taxon>
        <taxon>Acidobacteriota</taxon>
        <taxon>Holophagae</taxon>
        <taxon>Holophagales</taxon>
        <taxon>Holophagaceae</taxon>
        <taxon>Geothrix</taxon>
    </lineage>
</organism>
<dbReference type="PANTHER" id="PTHR34982:SF1">
    <property type="entry name" value="FLAGELLAR ASSEMBLY PROTEIN FLIH"/>
    <property type="match status" value="1"/>
</dbReference>
<evidence type="ECO:0000256" key="4">
    <source>
        <dbReference type="ARBA" id="ARBA00022448"/>
    </source>
</evidence>
<evidence type="ECO:0000256" key="1">
    <source>
        <dbReference type="ARBA" id="ARBA00003041"/>
    </source>
</evidence>
<comment type="similarity">
    <text evidence="2">Belongs to the FliH family.</text>
</comment>
<accession>A0ABQ5Q7X6</accession>
<dbReference type="InterPro" id="IPR018035">
    <property type="entry name" value="Flagellar_FliH/T3SS_HrpE"/>
</dbReference>